<dbReference type="GO" id="GO:0016020">
    <property type="term" value="C:membrane"/>
    <property type="evidence" value="ECO:0007669"/>
    <property type="project" value="TreeGrafter"/>
</dbReference>
<evidence type="ECO:0000313" key="6">
    <source>
        <dbReference type="EMBL" id="OWF42266.1"/>
    </source>
</evidence>
<comment type="caution">
    <text evidence="6">The sequence shown here is derived from an EMBL/GenBank/DDBJ whole genome shotgun (WGS) entry which is preliminary data.</text>
</comment>
<feature type="domain" description="Aspartyl/asparaginy/proline hydroxylase" evidence="5">
    <location>
        <begin position="132"/>
        <end position="283"/>
    </location>
</feature>
<name>A0A210Q0K5_MIZYE</name>
<keyword evidence="3" id="KW-0560">Oxidoreductase</keyword>
<dbReference type="EMBL" id="NEDP02005302">
    <property type="protein sequence ID" value="OWF42266.1"/>
    <property type="molecule type" value="Genomic_DNA"/>
</dbReference>
<keyword evidence="4" id="KW-0812">Transmembrane</keyword>
<dbReference type="Pfam" id="PF05118">
    <property type="entry name" value="Asp_Arg_Hydrox"/>
    <property type="match status" value="1"/>
</dbReference>
<keyword evidence="2" id="KW-0223">Dioxygenase</keyword>
<dbReference type="InterPro" id="IPR027443">
    <property type="entry name" value="IPNS-like_sf"/>
</dbReference>
<dbReference type="OrthoDB" id="438431at2759"/>
<sequence>MFHIMDHLGIIIALITFTVSVIYFLKYFNVFKMMTRPDSSIKFKKCESPGCVRCNLYDEVLTDAADRLEKLCQHSTDKQDLHQDLKRIKNSFKTNIPTRSEQKPEVFYLHGLTAMPWWTSSFHFATDVKILEDNFNVICQEFFQVNSDSRAFWKVNSTPNGQWKVLHLVNQGKVQRDMVDLCPKTFDIASSLQSLMTKNVFANVAFSVIEPGTVITEHYGPTNTRLRCHLGLVTPSSCHLCVAGSCCDWRRGECLLFDDSHLHSVVHEGDQWRAVFMVDLWHPHVTRPERSAIDIIFKSES</sequence>
<keyword evidence="4" id="KW-0472">Membrane</keyword>
<dbReference type="InterPro" id="IPR051821">
    <property type="entry name" value="Asp/Asn_beta-hydroxylase"/>
</dbReference>
<keyword evidence="4" id="KW-1133">Transmembrane helix</keyword>
<keyword evidence="7" id="KW-1185">Reference proteome</keyword>
<reference evidence="6 7" key="1">
    <citation type="journal article" date="2017" name="Nat. Ecol. Evol.">
        <title>Scallop genome provides insights into evolution of bilaterian karyotype and development.</title>
        <authorList>
            <person name="Wang S."/>
            <person name="Zhang J."/>
            <person name="Jiao W."/>
            <person name="Li J."/>
            <person name="Xun X."/>
            <person name="Sun Y."/>
            <person name="Guo X."/>
            <person name="Huan P."/>
            <person name="Dong B."/>
            <person name="Zhang L."/>
            <person name="Hu X."/>
            <person name="Sun X."/>
            <person name="Wang J."/>
            <person name="Zhao C."/>
            <person name="Wang Y."/>
            <person name="Wang D."/>
            <person name="Huang X."/>
            <person name="Wang R."/>
            <person name="Lv J."/>
            <person name="Li Y."/>
            <person name="Zhang Z."/>
            <person name="Liu B."/>
            <person name="Lu W."/>
            <person name="Hui Y."/>
            <person name="Liang J."/>
            <person name="Zhou Z."/>
            <person name="Hou R."/>
            <person name="Li X."/>
            <person name="Liu Y."/>
            <person name="Li H."/>
            <person name="Ning X."/>
            <person name="Lin Y."/>
            <person name="Zhao L."/>
            <person name="Xing Q."/>
            <person name="Dou J."/>
            <person name="Li Y."/>
            <person name="Mao J."/>
            <person name="Guo H."/>
            <person name="Dou H."/>
            <person name="Li T."/>
            <person name="Mu C."/>
            <person name="Jiang W."/>
            <person name="Fu Q."/>
            <person name="Fu X."/>
            <person name="Miao Y."/>
            <person name="Liu J."/>
            <person name="Yu Q."/>
            <person name="Li R."/>
            <person name="Liao H."/>
            <person name="Li X."/>
            <person name="Kong Y."/>
            <person name="Jiang Z."/>
            <person name="Chourrout D."/>
            <person name="Li R."/>
            <person name="Bao Z."/>
        </authorList>
    </citation>
    <scope>NUCLEOTIDE SEQUENCE [LARGE SCALE GENOMIC DNA]</scope>
    <source>
        <strain evidence="6 7">PY_sf001</strain>
    </source>
</reference>
<evidence type="ECO:0000256" key="3">
    <source>
        <dbReference type="ARBA" id="ARBA00023002"/>
    </source>
</evidence>
<dbReference type="Proteomes" id="UP000242188">
    <property type="component" value="Unassembled WGS sequence"/>
</dbReference>
<feature type="transmembrane region" description="Helical" evidence="4">
    <location>
        <begin position="6"/>
        <end position="25"/>
    </location>
</feature>
<dbReference type="GO" id="GO:0051213">
    <property type="term" value="F:dioxygenase activity"/>
    <property type="evidence" value="ECO:0007669"/>
    <property type="project" value="UniProtKB-KW"/>
</dbReference>
<evidence type="ECO:0000256" key="1">
    <source>
        <dbReference type="ARBA" id="ARBA00007730"/>
    </source>
</evidence>
<evidence type="ECO:0000256" key="2">
    <source>
        <dbReference type="ARBA" id="ARBA00022964"/>
    </source>
</evidence>
<organism evidence="6 7">
    <name type="scientific">Mizuhopecten yessoensis</name>
    <name type="common">Japanese scallop</name>
    <name type="synonym">Patinopecten yessoensis</name>
    <dbReference type="NCBI Taxonomy" id="6573"/>
    <lineage>
        <taxon>Eukaryota</taxon>
        <taxon>Metazoa</taxon>
        <taxon>Spiralia</taxon>
        <taxon>Lophotrochozoa</taxon>
        <taxon>Mollusca</taxon>
        <taxon>Bivalvia</taxon>
        <taxon>Autobranchia</taxon>
        <taxon>Pteriomorphia</taxon>
        <taxon>Pectinida</taxon>
        <taxon>Pectinoidea</taxon>
        <taxon>Pectinidae</taxon>
        <taxon>Mizuhopecten</taxon>
    </lineage>
</organism>
<accession>A0A210Q0K5</accession>
<evidence type="ECO:0000259" key="5">
    <source>
        <dbReference type="Pfam" id="PF05118"/>
    </source>
</evidence>
<dbReference type="PANTHER" id="PTHR46332">
    <property type="entry name" value="ASPARTATE BETA-HYDROXYLASE DOMAIN-CONTAINING PROTEIN 2"/>
    <property type="match status" value="1"/>
</dbReference>
<dbReference type="InterPro" id="IPR007803">
    <property type="entry name" value="Asp/Arg/Pro-Hydrxlase"/>
</dbReference>
<gene>
    <name evidence="6" type="ORF">KP79_PYT16442</name>
</gene>
<dbReference type="STRING" id="6573.A0A210Q0K5"/>
<comment type="similarity">
    <text evidence="1">Belongs to the aspartyl/asparaginyl beta-hydroxylase family.</text>
</comment>
<dbReference type="SUPFAM" id="SSF51197">
    <property type="entry name" value="Clavaminate synthase-like"/>
    <property type="match status" value="1"/>
</dbReference>
<proteinExistence type="inferred from homology"/>
<dbReference type="Gene3D" id="2.60.120.330">
    <property type="entry name" value="B-lactam Antibiotic, Isopenicillin N Synthase, Chain"/>
    <property type="match status" value="1"/>
</dbReference>
<evidence type="ECO:0000313" key="7">
    <source>
        <dbReference type="Proteomes" id="UP000242188"/>
    </source>
</evidence>
<evidence type="ECO:0000256" key="4">
    <source>
        <dbReference type="SAM" id="Phobius"/>
    </source>
</evidence>
<protein>
    <submittedName>
        <fullName evidence="6">Aspartate beta-hydroxylase domain-containing protein 2</fullName>
    </submittedName>
</protein>
<dbReference type="PANTHER" id="PTHR46332:SF5">
    <property type="entry name" value="ASPARTATE BETA-HYDROXYLASE DOMAIN CONTAINING 2"/>
    <property type="match status" value="1"/>
</dbReference>
<dbReference type="AlphaFoldDB" id="A0A210Q0K5"/>